<dbReference type="AlphaFoldDB" id="A0A8J2K000"/>
<reference evidence="1" key="1">
    <citation type="submission" date="2021-06" db="EMBL/GenBank/DDBJ databases">
        <authorList>
            <person name="Hodson N. C."/>
            <person name="Mongue J. A."/>
            <person name="Jaron S. K."/>
        </authorList>
    </citation>
    <scope>NUCLEOTIDE SEQUENCE</scope>
</reference>
<proteinExistence type="predicted"/>
<dbReference type="EMBL" id="CAJVCH010197088">
    <property type="protein sequence ID" value="CAG7730613.1"/>
    <property type="molecule type" value="Genomic_DNA"/>
</dbReference>
<keyword evidence="2" id="KW-1185">Reference proteome</keyword>
<feature type="non-terminal residue" evidence="1">
    <location>
        <position position="25"/>
    </location>
</feature>
<protein>
    <submittedName>
        <fullName evidence="1">Uncharacterized protein</fullName>
    </submittedName>
</protein>
<dbReference type="Proteomes" id="UP000708208">
    <property type="component" value="Unassembled WGS sequence"/>
</dbReference>
<gene>
    <name evidence="1" type="ORF">AFUS01_LOCUS19240</name>
</gene>
<organism evidence="1 2">
    <name type="scientific">Allacma fusca</name>
    <dbReference type="NCBI Taxonomy" id="39272"/>
    <lineage>
        <taxon>Eukaryota</taxon>
        <taxon>Metazoa</taxon>
        <taxon>Ecdysozoa</taxon>
        <taxon>Arthropoda</taxon>
        <taxon>Hexapoda</taxon>
        <taxon>Collembola</taxon>
        <taxon>Symphypleona</taxon>
        <taxon>Sminthuridae</taxon>
        <taxon>Allacma</taxon>
    </lineage>
</organism>
<comment type="caution">
    <text evidence="1">The sequence shown here is derived from an EMBL/GenBank/DDBJ whole genome shotgun (WGS) entry which is preliminary data.</text>
</comment>
<name>A0A8J2K000_9HEXA</name>
<evidence type="ECO:0000313" key="2">
    <source>
        <dbReference type="Proteomes" id="UP000708208"/>
    </source>
</evidence>
<accession>A0A8J2K000</accession>
<evidence type="ECO:0000313" key="1">
    <source>
        <dbReference type="EMBL" id="CAG7730613.1"/>
    </source>
</evidence>
<sequence length="25" mass="2674">PNFSLNSTLSFEDDGIILSTLLYGG</sequence>
<feature type="non-terminal residue" evidence="1">
    <location>
        <position position="1"/>
    </location>
</feature>